<dbReference type="Proteomes" id="UP000299102">
    <property type="component" value="Unassembled WGS sequence"/>
</dbReference>
<dbReference type="AlphaFoldDB" id="A0A4C1XW42"/>
<dbReference type="EMBL" id="BGZK01001003">
    <property type="protein sequence ID" value="GBP68171.1"/>
    <property type="molecule type" value="Genomic_DNA"/>
</dbReference>
<reference evidence="1 2" key="1">
    <citation type="journal article" date="2019" name="Commun. Biol.">
        <title>The bagworm genome reveals a unique fibroin gene that provides high tensile strength.</title>
        <authorList>
            <person name="Kono N."/>
            <person name="Nakamura H."/>
            <person name="Ohtoshi R."/>
            <person name="Tomita M."/>
            <person name="Numata K."/>
            <person name="Arakawa K."/>
        </authorList>
    </citation>
    <scope>NUCLEOTIDE SEQUENCE [LARGE SCALE GENOMIC DNA]</scope>
</reference>
<comment type="caution">
    <text evidence="1">The sequence shown here is derived from an EMBL/GenBank/DDBJ whole genome shotgun (WGS) entry which is preliminary data.</text>
</comment>
<keyword evidence="2" id="KW-1185">Reference proteome</keyword>
<accession>A0A4C1XW42</accession>
<gene>
    <name evidence="1" type="ORF">EVAR_23322_1</name>
</gene>
<organism evidence="1 2">
    <name type="scientific">Eumeta variegata</name>
    <name type="common">Bagworm moth</name>
    <name type="synonym">Eumeta japonica</name>
    <dbReference type="NCBI Taxonomy" id="151549"/>
    <lineage>
        <taxon>Eukaryota</taxon>
        <taxon>Metazoa</taxon>
        <taxon>Ecdysozoa</taxon>
        <taxon>Arthropoda</taxon>
        <taxon>Hexapoda</taxon>
        <taxon>Insecta</taxon>
        <taxon>Pterygota</taxon>
        <taxon>Neoptera</taxon>
        <taxon>Endopterygota</taxon>
        <taxon>Lepidoptera</taxon>
        <taxon>Glossata</taxon>
        <taxon>Ditrysia</taxon>
        <taxon>Tineoidea</taxon>
        <taxon>Psychidae</taxon>
        <taxon>Oiketicinae</taxon>
        <taxon>Eumeta</taxon>
    </lineage>
</organism>
<sequence>MAAVASRPRRPANSSNIGCSRQSSVRTCGAREPTPYSVHFYELSFVSRARAHLRYSRHCARPWQGYCICSNEIWYISRTRIKNVTVLRIMIVIEIGIRSSIEVGAERGPGPIDVRSINVKIEGIDSTPMRAKLPILGRKME</sequence>
<evidence type="ECO:0000313" key="2">
    <source>
        <dbReference type="Proteomes" id="UP000299102"/>
    </source>
</evidence>
<protein>
    <submittedName>
        <fullName evidence="1">Uncharacterized protein</fullName>
    </submittedName>
</protein>
<evidence type="ECO:0000313" key="1">
    <source>
        <dbReference type="EMBL" id="GBP68171.1"/>
    </source>
</evidence>
<proteinExistence type="predicted"/>
<name>A0A4C1XW42_EUMVA</name>